<feature type="domain" description="PKD/Chitinase" evidence="2">
    <location>
        <begin position="1493"/>
        <end position="1564"/>
    </location>
</feature>
<reference evidence="4" key="1">
    <citation type="journal article" date="2019" name="Int. J. Syst. Evol. Microbiol.">
        <title>The Global Catalogue of Microorganisms (GCM) 10K type strain sequencing project: providing services to taxonomists for standard genome sequencing and annotation.</title>
        <authorList>
            <consortium name="The Broad Institute Genomics Platform"/>
            <consortium name="The Broad Institute Genome Sequencing Center for Infectious Disease"/>
            <person name="Wu L."/>
            <person name="Ma J."/>
        </authorList>
    </citation>
    <scope>NUCLEOTIDE SEQUENCE [LARGE SCALE GENOMIC DNA]</scope>
    <source>
        <strain evidence="4">JCM 31921</strain>
    </source>
</reference>
<feature type="domain" description="PKD/Chitinase" evidence="2">
    <location>
        <begin position="1264"/>
        <end position="1330"/>
    </location>
</feature>
<dbReference type="Proteomes" id="UP001501410">
    <property type="component" value="Unassembled WGS sequence"/>
</dbReference>
<dbReference type="InterPro" id="IPR025667">
    <property type="entry name" value="SprB_repeat"/>
</dbReference>
<feature type="domain" description="PKD/Chitinase" evidence="2">
    <location>
        <begin position="714"/>
        <end position="784"/>
    </location>
</feature>
<dbReference type="RefSeq" id="WP_344825493.1">
    <property type="nucleotide sequence ID" value="NZ_BAABEZ010000022.1"/>
</dbReference>
<dbReference type="InterPro" id="IPR026341">
    <property type="entry name" value="T9SS_type_B"/>
</dbReference>
<feature type="domain" description="PKD/Chitinase" evidence="2">
    <location>
        <begin position="1415"/>
        <end position="1486"/>
    </location>
</feature>
<dbReference type="NCBIfam" id="TIGR04131">
    <property type="entry name" value="Bac_Flav_CTERM"/>
    <property type="match status" value="1"/>
</dbReference>
<evidence type="ECO:0000313" key="3">
    <source>
        <dbReference type="EMBL" id="GAA4454778.1"/>
    </source>
</evidence>
<proteinExistence type="predicted"/>
<feature type="domain" description="PKD/Chitinase" evidence="2">
    <location>
        <begin position="943"/>
        <end position="1015"/>
    </location>
</feature>
<feature type="domain" description="PKD/Chitinase" evidence="2">
    <location>
        <begin position="640"/>
        <end position="706"/>
    </location>
</feature>
<dbReference type="EMBL" id="BAABEZ010000022">
    <property type="protein sequence ID" value="GAA4454778.1"/>
    <property type="molecule type" value="Genomic_DNA"/>
</dbReference>
<name>A0ABP8MR83_9BACT</name>
<dbReference type="Gene3D" id="2.60.40.740">
    <property type="match status" value="11"/>
</dbReference>
<dbReference type="Pfam" id="PF13585">
    <property type="entry name" value="CHU_C"/>
    <property type="match status" value="1"/>
</dbReference>
<dbReference type="SMART" id="SM00089">
    <property type="entry name" value="PKD"/>
    <property type="match status" value="7"/>
</dbReference>
<accession>A0ABP8MR83</accession>
<keyword evidence="1" id="KW-0732">Signal</keyword>
<protein>
    <recommendedName>
        <fullName evidence="2">PKD/Chitinase domain-containing protein</fullName>
    </recommendedName>
</protein>
<comment type="caution">
    <text evidence="3">The sequence shown here is derived from an EMBL/GenBank/DDBJ whole genome shotgun (WGS) entry which is preliminary data.</text>
</comment>
<dbReference type="InterPro" id="IPR022409">
    <property type="entry name" value="PKD/Chitinase_dom"/>
</dbReference>
<feature type="chain" id="PRO_5045275222" description="PKD/Chitinase domain-containing protein" evidence="1">
    <location>
        <begin position="25"/>
        <end position="1889"/>
    </location>
</feature>
<dbReference type="Pfam" id="PF13573">
    <property type="entry name" value="SprB"/>
    <property type="match status" value="16"/>
</dbReference>
<evidence type="ECO:0000313" key="4">
    <source>
        <dbReference type="Proteomes" id="UP001501410"/>
    </source>
</evidence>
<feature type="signal peptide" evidence="1">
    <location>
        <begin position="1"/>
        <end position="24"/>
    </location>
</feature>
<evidence type="ECO:0000256" key="1">
    <source>
        <dbReference type="SAM" id="SignalP"/>
    </source>
</evidence>
<evidence type="ECO:0000259" key="2">
    <source>
        <dbReference type="SMART" id="SM00089"/>
    </source>
</evidence>
<gene>
    <name evidence="3" type="ORF">GCM10023092_17320</name>
</gene>
<sequence>MIKNYPLHLLGLLLLLLLRLPSQAQAPVYADQLISNSSDFQFPERAVDASRTNYAYISNLLTVLPVSDIRVRFPEYGYAGDVVNVTVQGSAGLLSTGVLDRLTIKLYDSAGTTPVATGSSGTVLSLSLLSNGTYQYNVQFVTSIADNYKFKEAKLEISNLLSVSLTSFRVYGFQIQKPCPPVYANTVIESYATPLLASVDNADRITDSNPNNYASLYTTISLLTIGSARVDLGFPVSARAGDYVGFTIASTTGLLDADVLGGLTLITYDASGTARETISGASLLQLKLLSGTSGKYTVGFKTSPGSYRIAKIRLLKTAVVGLLSTIRVYNAFYYSLNRPPVTVSASGPLNFCEGSSVTLTAYDSLGAGNYVWSNGATGNSITVTESGTYYVSVEDSFACTRSSVPLEVIKNPLPNPVITGDTVLCATGSGTIGVAAYFASALWNTGATTKSISASVGRYYVNVTDTNGCKANDTVDVRPNRLNITASLTQATCAGGSNGAIALTVSGGSGVYSYQWSTGASTASLSGLRPGLYSVNVTDNVYSCTYRRDFTVTAANTLSLQHSISATSGCGKSDAKISLNVIGGGGSYSYAWSTGATGSALSSIPAGLYTVTVTDAASSCVLRDTFGVDDGTATHTVTPSTTANTSCAAPNGSASVSVSGGSGSYSYLWSTGATSASVSGLRPGNYFVAVKDVTASCVKTVRITIADNAALTVNATVKAASCGVANGSVTINSVSGGSGSYTYAWAGGATGATLTGLRSGVYSVTVSDGGSSCTSQQLFAVSDSSGPALSASVTQPDCGTNGNGAISVASVPSNTVLRWSNGITGSSVSGLKPGTYSLTATDTVTQCTSVTLFELRAKTPVSINATPVANTSCLSAPNGRINVSILGGLAPYTYSWSSGESTQNLSGKAAGNYTLSVTDANGCGANITLPLLTDSSRLLRAAVASITKASCNTSASGAVSVNVSGGATPYTYNWSPGGASTKDLSGVVPGVYNLTVTDALGCTANLSAAVTIDSPAALKVVLDSTKASGCSSSATGAIYITASAGTAPYTYDWRKSGVFVSAAADLVNVVAGSYTVTVTDASGCSATLNASVGVLPGTINVVQDSVKRPTCTVSGDGAIYTSVSGGLAPYTYSWSSGQTTDDITGVNAGTYVITATDANGCPGQLIVTLNYDTAKTVKVVTDSLRGAACAAGTGAAIYVTASGGTAPYAYAWSSGSSMEDLMNVPVGAYRLTVTDARGCKVNLDVNTAVDTARSLRLIVSSTEGAACIGSKTGSINTDVTRGTAPYTFLWSTGAVGKTLTNVAPGSYTVTVMDGEGCSSSLTTSVGIDTAKRVRIASDSMRGAGCAAGNNGGLFVSVSGGTPGYTYLWSDGSVMEDLVNAKPGLYSLRVQDVYGCTAEYSGNITVDPAKAINVTTATITDAACSGNASGAIDINVSGGQAPYSYDWSNGATTKVVSGLVPGSYTVKVTDAAGCTGELSVNIKVDTMNKIKLSVLSQTAARCTGSASGAVTVKVEGGLAPYSYSWSNGAKTKDLSYVSPGSYLLTVTDAQGCSADLSVVIGIDASNPVKAVIDSVRGVGCGDTLSGAVYASASGGVPPYSYLWSTGAITKDLVNIAKGSYMLTVTDDAGCSAAVSAVVAPVSALQISASVTPVDCYGNASGAATVLATNGSGNYTYMWSDGVSGAARAGLKAGSYSVTATDQQTKCTADTNLQITQNDSLMLSLRVQSDSCLPGADGSITVHISGGTTPYNFAWSNGLVSQDLQGLEAGSYTLNVTDARGCVASASAQVAAIDCNTDLVVHDVLTPNGDGMNDAFFIEGIVFYPQNKLQIVDKWGDLVYERSPYDNSFTGMNSKTGDALPTGTYYYILQLNAPGKTKEQNTFKGAVLLKR</sequence>
<feature type="domain" description="PKD/Chitinase" evidence="2">
    <location>
        <begin position="1722"/>
        <end position="1793"/>
    </location>
</feature>
<organism evidence="3 4">
    <name type="scientific">Rurimicrobium arvi</name>
    <dbReference type="NCBI Taxonomy" id="2049916"/>
    <lineage>
        <taxon>Bacteria</taxon>
        <taxon>Pseudomonadati</taxon>
        <taxon>Bacteroidota</taxon>
        <taxon>Chitinophagia</taxon>
        <taxon>Chitinophagales</taxon>
        <taxon>Chitinophagaceae</taxon>
        <taxon>Rurimicrobium</taxon>
    </lineage>
</organism>
<keyword evidence="4" id="KW-1185">Reference proteome</keyword>